<evidence type="ECO:0000313" key="4">
    <source>
        <dbReference type="Proteomes" id="UP000076858"/>
    </source>
</evidence>
<dbReference type="InterPro" id="IPR052055">
    <property type="entry name" value="Hepadnavirus_pol/RT"/>
</dbReference>
<dbReference type="STRING" id="35525.A0A164KK64"/>
<feature type="region of interest" description="Disordered" evidence="1">
    <location>
        <begin position="55"/>
        <end position="105"/>
    </location>
</feature>
<dbReference type="PANTHER" id="PTHR33050:SF7">
    <property type="entry name" value="RIBONUCLEASE H"/>
    <property type="match status" value="1"/>
</dbReference>
<keyword evidence="4" id="KW-1185">Reference proteome</keyword>
<reference evidence="3 4" key="1">
    <citation type="submission" date="2016-03" db="EMBL/GenBank/DDBJ databases">
        <title>EvidentialGene: Evidence-directed Construction of Genes on Genomes.</title>
        <authorList>
            <person name="Gilbert D.G."/>
            <person name="Choi J.-H."/>
            <person name="Mockaitis K."/>
            <person name="Colbourne J."/>
            <person name="Pfrender M."/>
        </authorList>
    </citation>
    <scope>NUCLEOTIDE SEQUENCE [LARGE SCALE GENOMIC DNA]</scope>
    <source>
        <strain evidence="3 4">Xinb3</strain>
        <tissue evidence="3">Complete organism</tissue>
    </source>
</reference>
<accession>A0A164KK64</accession>
<comment type="caution">
    <text evidence="3">The sequence shown here is derived from an EMBL/GenBank/DDBJ whole genome shotgun (WGS) entry which is preliminary data.</text>
</comment>
<dbReference type="OrthoDB" id="6381216at2759"/>
<evidence type="ECO:0000313" key="3">
    <source>
        <dbReference type="EMBL" id="KZS03335.1"/>
    </source>
</evidence>
<name>A0A164KK64_9CRUS</name>
<sequence length="529" mass="58918">MAKMSYMGIVIPLLNPGKPAENPTSYRPISVTSCLCKAMERLLCLPSGPKPTPLQPHVNKYPLSHPPPPKKPSSLPMTSPSTLPVHDNSTSRSRSRENEIRRYRSNPRASLDSRVENVLDIAVRVVDLEAGRVFDLEADRMIDLIADRVSILARFLHEVPDLHGVIDGRVTDLLHAVTVHLPQPISGSKKTGGYRPIINLKNLNSHIRFEHFKMEGMDSVRRLIRPGDWMVKLDLKDAYLSFTCLAFGLSPAPRLFTKLLKPVIGALRRKGIRLVIYLDDIIFMNESREGVIADVSTAIDLLTSLGFLIIWEKSVLLPSQSLEFLGLLIDSIALSLALPPGKVLSMLEMCRRSLLKGVVSLHDLSSLIGSFSWAIPTIPFAQALYRHLQRLYTYRSKSFNYDLSRYVSLSSSARDDIRWWVKNLSSSNGLCFLKKDPDLVIYSDASLHGWGFVCDGVCSRGPWAGSDRLCHINELELLTAFYALKSLTAQSANLEINLILDNSTAVSYINKRGGTRSRALCDISSSIVS</sequence>
<dbReference type="Pfam" id="PF00078">
    <property type="entry name" value="RVT_1"/>
    <property type="match status" value="1"/>
</dbReference>
<dbReference type="Gene3D" id="3.30.70.270">
    <property type="match status" value="2"/>
</dbReference>
<evidence type="ECO:0000256" key="1">
    <source>
        <dbReference type="SAM" id="MobiDB-lite"/>
    </source>
</evidence>
<dbReference type="PANTHER" id="PTHR33050">
    <property type="entry name" value="REVERSE TRANSCRIPTASE DOMAIN-CONTAINING PROTEIN"/>
    <property type="match status" value="1"/>
</dbReference>
<dbReference type="SUPFAM" id="SSF56672">
    <property type="entry name" value="DNA/RNA polymerases"/>
    <property type="match status" value="1"/>
</dbReference>
<dbReference type="InterPro" id="IPR000477">
    <property type="entry name" value="RT_dom"/>
</dbReference>
<protein>
    <recommendedName>
        <fullName evidence="2">Reverse transcriptase domain-containing protein</fullName>
    </recommendedName>
</protein>
<evidence type="ECO:0000259" key="2">
    <source>
        <dbReference type="Pfam" id="PF00078"/>
    </source>
</evidence>
<dbReference type="AlphaFoldDB" id="A0A164KK64"/>
<organism evidence="3 4">
    <name type="scientific">Daphnia magna</name>
    <dbReference type="NCBI Taxonomy" id="35525"/>
    <lineage>
        <taxon>Eukaryota</taxon>
        <taxon>Metazoa</taxon>
        <taxon>Ecdysozoa</taxon>
        <taxon>Arthropoda</taxon>
        <taxon>Crustacea</taxon>
        <taxon>Branchiopoda</taxon>
        <taxon>Diplostraca</taxon>
        <taxon>Cladocera</taxon>
        <taxon>Anomopoda</taxon>
        <taxon>Daphniidae</taxon>
        <taxon>Daphnia</taxon>
    </lineage>
</organism>
<dbReference type="InterPro" id="IPR043128">
    <property type="entry name" value="Rev_trsase/Diguanyl_cyclase"/>
</dbReference>
<dbReference type="Proteomes" id="UP000076858">
    <property type="component" value="Unassembled WGS sequence"/>
</dbReference>
<feature type="domain" description="Reverse transcriptase" evidence="2">
    <location>
        <begin position="242"/>
        <end position="327"/>
    </location>
</feature>
<dbReference type="InterPro" id="IPR043502">
    <property type="entry name" value="DNA/RNA_pol_sf"/>
</dbReference>
<dbReference type="Gene3D" id="3.10.10.10">
    <property type="entry name" value="HIV Type 1 Reverse Transcriptase, subunit A, domain 1"/>
    <property type="match status" value="1"/>
</dbReference>
<proteinExistence type="predicted"/>
<dbReference type="GO" id="GO:0071897">
    <property type="term" value="P:DNA biosynthetic process"/>
    <property type="evidence" value="ECO:0007669"/>
    <property type="project" value="UniProtKB-ARBA"/>
</dbReference>
<dbReference type="EMBL" id="LRGB01003306">
    <property type="protein sequence ID" value="KZS03335.1"/>
    <property type="molecule type" value="Genomic_DNA"/>
</dbReference>
<feature type="compositionally biased region" description="Low complexity" evidence="1">
    <location>
        <begin position="72"/>
        <end position="92"/>
    </location>
</feature>
<gene>
    <name evidence="3" type="ORF">APZ42_033966</name>
</gene>
<dbReference type="CDD" id="cd09275">
    <property type="entry name" value="RNase_HI_RT_DIRS1"/>
    <property type="match status" value="1"/>
</dbReference>